<dbReference type="Pfam" id="PF00171">
    <property type="entry name" value="Aldedh"/>
    <property type="match status" value="2"/>
</dbReference>
<protein>
    <submittedName>
        <fullName evidence="2">Aldehyde dehydrogenase, conserved site-containing protein</fullName>
    </submittedName>
</protein>
<organism evidence="2 3">
    <name type="scientific">Artemisia annua</name>
    <name type="common">Sweet wormwood</name>
    <dbReference type="NCBI Taxonomy" id="35608"/>
    <lineage>
        <taxon>Eukaryota</taxon>
        <taxon>Viridiplantae</taxon>
        <taxon>Streptophyta</taxon>
        <taxon>Embryophyta</taxon>
        <taxon>Tracheophyta</taxon>
        <taxon>Spermatophyta</taxon>
        <taxon>Magnoliopsida</taxon>
        <taxon>eudicotyledons</taxon>
        <taxon>Gunneridae</taxon>
        <taxon>Pentapetalae</taxon>
        <taxon>asterids</taxon>
        <taxon>campanulids</taxon>
        <taxon>Asterales</taxon>
        <taxon>Asteraceae</taxon>
        <taxon>Asteroideae</taxon>
        <taxon>Anthemideae</taxon>
        <taxon>Artemisiinae</taxon>
        <taxon>Artemisia</taxon>
    </lineage>
</organism>
<comment type="caution">
    <text evidence="2">The sequence shown here is derived from an EMBL/GenBank/DDBJ whole genome shotgun (WGS) entry which is preliminary data.</text>
</comment>
<gene>
    <name evidence="2" type="ORF">CTI12_AA497220</name>
</gene>
<dbReference type="PANTHER" id="PTHR11699">
    <property type="entry name" value="ALDEHYDE DEHYDROGENASE-RELATED"/>
    <property type="match status" value="1"/>
</dbReference>
<dbReference type="InterPro" id="IPR015590">
    <property type="entry name" value="Aldehyde_DH_dom"/>
</dbReference>
<feature type="domain" description="Aldehyde dehydrogenase" evidence="1">
    <location>
        <begin position="72"/>
        <end position="132"/>
    </location>
</feature>
<evidence type="ECO:0000313" key="2">
    <source>
        <dbReference type="EMBL" id="PWA47677.1"/>
    </source>
</evidence>
<proteinExistence type="predicted"/>
<dbReference type="GO" id="GO:0016620">
    <property type="term" value="F:oxidoreductase activity, acting on the aldehyde or oxo group of donors, NAD or NADP as acceptor"/>
    <property type="evidence" value="ECO:0007669"/>
    <property type="project" value="InterPro"/>
</dbReference>
<dbReference type="Gene3D" id="3.40.605.10">
    <property type="entry name" value="Aldehyde Dehydrogenase, Chain A, domain 1"/>
    <property type="match status" value="1"/>
</dbReference>
<dbReference type="InterPro" id="IPR016162">
    <property type="entry name" value="Ald_DH_N"/>
</dbReference>
<dbReference type="STRING" id="35608.A0A2U1LF88"/>
<reference evidence="2 3" key="1">
    <citation type="journal article" date="2018" name="Mol. Plant">
        <title>The genome of Artemisia annua provides insight into the evolution of Asteraceae family and artemisinin biosynthesis.</title>
        <authorList>
            <person name="Shen Q."/>
            <person name="Zhang L."/>
            <person name="Liao Z."/>
            <person name="Wang S."/>
            <person name="Yan T."/>
            <person name="Shi P."/>
            <person name="Liu M."/>
            <person name="Fu X."/>
            <person name="Pan Q."/>
            <person name="Wang Y."/>
            <person name="Lv Z."/>
            <person name="Lu X."/>
            <person name="Zhang F."/>
            <person name="Jiang W."/>
            <person name="Ma Y."/>
            <person name="Chen M."/>
            <person name="Hao X."/>
            <person name="Li L."/>
            <person name="Tang Y."/>
            <person name="Lv G."/>
            <person name="Zhou Y."/>
            <person name="Sun X."/>
            <person name="Brodelius P.E."/>
            <person name="Rose J.K.C."/>
            <person name="Tang K."/>
        </authorList>
    </citation>
    <scope>NUCLEOTIDE SEQUENCE [LARGE SCALE GENOMIC DNA]</scope>
    <source>
        <strain evidence="3">cv. Huhao1</strain>
        <tissue evidence="2">Leaf</tissue>
    </source>
</reference>
<evidence type="ECO:0000259" key="1">
    <source>
        <dbReference type="Pfam" id="PF00171"/>
    </source>
</evidence>
<keyword evidence="3" id="KW-1185">Reference proteome</keyword>
<dbReference type="SUPFAM" id="SSF53720">
    <property type="entry name" value="ALDH-like"/>
    <property type="match status" value="1"/>
</dbReference>
<dbReference type="EMBL" id="PKPP01009699">
    <property type="protein sequence ID" value="PWA47677.1"/>
    <property type="molecule type" value="Genomic_DNA"/>
</dbReference>
<dbReference type="Gene3D" id="3.40.309.10">
    <property type="entry name" value="Aldehyde Dehydrogenase, Chain A, domain 2"/>
    <property type="match status" value="2"/>
</dbReference>
<dbReference type="Proteomes" id="UP000245207">
    <property type="component" value="Unassembled WGS sequence"/>
</dbReference>
<sequence length="143" mass="15952">MTFNNVSEQFQKILKYIKSGVESEATLDCGGDRFGSKGYYIQPTVFSNVKDDMPIAQDEIFGLTRQNKALQLVFTENIDTANKLTRVLRGGTVWVNCFGVLDAEIPFGGYKTSGYGMEKGIYSLDNYLQVKALVTSLKNPAWL</sequence>
<dbReference type="OrthoDB" id="310895at2759"/>
<dbReference type="InterPro" id="IPR016163">
    <property type="entry name" value="Ald_DH_C"/>
</dbReference>
<dbReference type="InterPro" id="IPR016161">
    <property type="entry name" value="Ald_DH/histidinol_DH"/>
</dbReference>
<evidence type="ECO:0000313" key="3">
    <source>
        <dbReference type="Proteomes" id="UP000245207"/>
    </source>
</evidence>
<accession>A0A2U1LF88</accession>
<name>A0A2U1LF88_ARTAN</name>
<feature type="domain" description="Aldehyde dehydrogenase" evidence="1">
    <location>
        <begin position="8"/>
        <end position="62"/>
    </location>
</feature>
<dbReference type="AlphaFoldDB" id="A0A2U1LF88"/>